<dbReference type="AlphaFoldDB" id="A0A4R4K887"/>
<name>A0A4R4K887_9BACT</name>
<gene>
    <name evidence="1" type="ORF">EZE20_17800</name>
</gene>
<organism evidence="1 2">
    <name type="scientific">Arundinibacter roseus</name>
    <dbReference type="NCBI Taxonomy" id="2070510"/>
    <lineage>
        <taxon>Bacteria</taxon>
        <taxon>Pseudomonadati</taxon>
        <taxon>Bacteroidota</taxon>
        <taxon>Cytophagia</taxon>
        <taxon>Cytophagales</taxon>
        <taxon>Spirosomataceae</taxon>
        <taxon>Arundinibacter</taxon>
    </lineage>
</organism>
<dbReference type="EMBL" id="SMJU01000011">
    <property type="protein sequence ID" value="TDB62786.1"/>
    <property type="molecule type" value="Genomic_DNA"/>
</dbReference>
<dbReference type="Pfam" id="PF11066">
    <property type="entry name" value="DUF2867"/>
    <property type="match status" value="1"/>
</dbReference>
<dbReference type="RefSeq" id="WP_132120151.1">
    <property type="nucleotide sequence ID" value="NZ_SMJU01000011.1"/>
</dbReference>
<accession>A0A4R4K887</accession>
<proteinExistence type="predicted"/>
<comment type="caution">
    <text evidence="1">The sequence shown here is derived from an EMBL/GenBank/DDBJ whole genome shotgun (WGS) entry which is preliminary data.</text>
</comment>
<reference evidence="1 2" key="1">
    <citation type="submission" date="2019-02" db="EMBL/GenBank/DDBJ databases">
        <title>Arundinibacter roseus gen. nov., sp. nov., a new member of the family Cytophagaceae.</title>
        <authorList>
            <person name="Szuroczki S."/>
            <person name="Khayer B."/>
            <person name="Sproer C."/>
            <person name="Toumi M."/>
            <person name="Szabo A."/>
            <person name="Felfoldi T."/>
            <person name="Schumann P."/>
            <person name="Toth E."/>
        </authorList>
    </citation>
    <scope>NUCLEOTIDE SEQUENCE [LARGE SCALE GENOMIC DNA]</scope>
    <source>
        <strain evidence="1 2">DMA-k-7a</strain>
    </source>
</reference>
<protein>
    <submittedName>
        <fullName evidence="1">DUF2867 domain-containing protein</fullName>
    </submittedName>
</protein>
<dbReference type="Proteomes" id="UP000295706">
    <property type="component" value="Unassembled WGS sequence"/>
</dbReference>
<dbReference type="OrthoDB" id="7058586at2"/>
<sequence length="182" mass="21061">MTIIKTEIPKNSLLKTNNMTYDYIDSFQGEYIDKFQNIGTTEIGKSFFSSGPKWIDKLFAFRNKLIGLFGLKTSGTITNRQKIIDNFKGEKGEQIGLFKVFDKTSNEIILGEDDKHLNFRVSLFIVKQNESKTNKKLIISTTVKFNNWFGRLYFLPVRPFHILIVPTMLKGIIKDIERHNGK</sequence>
<evidence type="ECO:0000313" key="1">
    <source>
        <dbReference type="EMBL" id="TDB62786.1"/>
    </source>
</evidence>
<dbReference type="InterPro" id="IPR021295">
    <property type="entry name" value="DUF2867"/>
</dbReference>
<evidence type="ECO:0000313" key="2">
    <source>
        <dbReference type="Proteomes" id="UP000295706"/>
    </source>
</evidence>
<keyword evidence="2" id="KW-1185">Reference proteome</keyword>